<dbReference type="Gene3D" id="3.40.50.150">
    <property type="entry name" value="Vaccinia Virus protein VP39"/>
    <property type="match status" value="1"/>
</dbReference>
<name>A0A7W6PQH7_9HYPH</name>
<gene>
    <name evidence="3" type="ORF">GGQ72_001987</name>
</gene>
<evidence type="ECO:0000259" key="2">
    <source>
        <dbReference type="Pfam" id="PF13649"/>
    </source>
</evidence>
<dbReference type="GO" id="GO:0008168">
    <property type="term" value="F:methyltransferase activity"/>
    <property type="evidence" value="ECO:0007669"/>
    <property type="project" value="UniProtKB-KW"/>
</dbReference>
<sequence length="246" mass="27646">MPVDDQFARSDMAALYDHFNAHGKDRAYYLSLASSPCRILDIGCGTGLLTLPLAADGHQVTGVDPAPGMLSIAKAKDSEARVQWVQAAAAEFDLRERFQLAIMTAHVFQVFLTDDDTLKALRNIARHLEPDARLVFESRNPSRCEWETWTQEKTKTRRHILGQGTVEVFYQYRDVQGDQVTFDAVYTMADGDRLVSSSTLRFPSLDTITDLLAQAGFSITQVYGWWDKTPFDPNSSSEIIVHARRI</sequence>
<keyword evidence="3" id="KW-0830">Ubiquinone</keyword>
<dbReference type="EMBL" id="JACIEC010000001">
    <property type="protein sequence ID" value="MBB4143488.1"/>
    <property type="molecule type" value="Genomic_DNA"/>
</dbReference>
<protein>
    <submittedName>
        <fullName evidence="3">Ubiquinone/menaquinone biosynthesis C-methylase UbiE</fullName>
    </submittedName>
</protein>
<dbReference type="RefSeq" id="WP_062555170.1">
    <property type="nucleotide sequence ID" value="NZ_CP049250.1"/>
</dbReference>
<organism evidence="3 4">
    <name type="scientific">Rhizobium rhizoryzae</name>
    <dbReference type="NCBI Taxonomy" id="451876"/>
    <lineage>
        <taxon>Bacteria</taxon>
        <taxon>Pseudomonadati</taxon>
        <taxon>Pseudomonadota</taxon>
        <taxon>Alphaproteobacteria</taxon>
        <taxon>Hyphomicrobiales</taxon>
        <taxon>Rhizobiaceae</taxon>
        <taxon>Rhizobium/Agrobacterium group</taxon>
        <taxon>Rhizobium</taxon>
    </lineage>
</organism>
<dbReference type="SUPFAM" id="SSF53335">
    <property type="entry name" value="S-adenosyl-L-methionine-dependent methyltransferases"/>
    <property type="match status" value="1"/>
</dbReference>
<dbReference type="CDD" id="cd02440">
    <property type="entry name" value="AdoMet_MTases"/>
    <property type="match status" value="1"/>
</dbReference>
<reference evidence="3 4" key="1">
    <citation type="submission" date="2020-08" db="EMBL/GenBank/DDBJ databases">
        <title>Genomic Encyclopedia of Type Strains, Phase IV (KMG-IV): sequencing the most valuable type-strain genomes for metagenomic binning, comparative biology and taxonomic classification.</title>
        <authorList>
            <person name="Goeker M."/>
        </authorList>
    </citation>
    <scope>NUCLEOTIDE SEQUENCE [LARGE SCALE GENOMIC DNA]</scope>
    <source>
        <strain evidence="3 4">DSM 29514</strain>
    </source>
</reference>
<keyword evidence="3" id="KW-0489">Methyltransferase</keyword>
<keyword evidence="4" id="KW-1185">Reference proteome</keyword>
<accession>A0A7W6PQH7</accession>
<keyword evidence="1" id="KW-0808">Transferase</keyword>
<feature type="domain" description="Methyltransferase" evidence="2">
    <location>
        <begin position="39"/>
        <end position="131"/>
    </location>
</feature>
<dbReference type="InterPro" id="IPR041698">
    <property type="entry name" value="Methyltransf_25"/>
</dbReference>
<evidence type="ECO:0000313" key="4">
    <source>
        <dbReference type="Proteomes" id="UP000519897"/>
    </source>
</evidence>
<dbReference type="GO" id="GO:0032259">
    <property type="term" value="P:methylation"/>
    <property type="evidence" value="ECO:0007669"/>
    <property type="project" value="UniProtKB-KW"/>
</dbReference>
<comment type="caution">
    <text evidence="3">The sequence shown here is derived from an EMBL/GenBank/DDBJ whole genome shotgun (WGS) entry which is preliminary data.</text>
</comment>
<evidence type="ECO:0000256" key="1">
    <source>
        <dbReference type="ARBA" id="ARBA00022679"/>
    </source>
</evidence>
<dbReference type="Proteomes" id="UP000519897">
    <property type="component" value="Unassembled WGS sequence"/>
</dbReference>
<dbReference type="Pfam" id="PF13649">
    <property type="entry name" value="Methyltransf_25"/>
    <property type="match status" value="1"/>
</dbReference>
<proteinExistence type="predicted"/>
<dbReference type="InterPro" id="IPR029063">
    <property type="entry name" value="SAM-dependent_MTases_sf"/>
</dbReference>
<dbReference type="AlphaFoldDB" id="A0A7W6PQH7"/>
<dbReference type="PANTHER" id="PTHR43861">
    <property type="entry name" value="TRANS-ACONITATE 2-METHYLTRANSFERASE-RELATED"/>
    <property type="match status" value="1"/>
</dbReference>
<evidence type="ECO:0000313" key="3">
    <source>
        <dbReference type="EMBL" id="MBB4143488.1"/>
    </source>
</evidence>